<evidence type="ECO:0000256" key="2">
    <source>
        <dbReference type="SAM" id="SignalP"/>
    </source>
</evidence>
<dbReference type="InterPro" id="IPR014755">
    <property type="entry name" value="Cu-Rt/internalin_Ig-like"/>
</dbReference>
<dbReference type="Gene3D" id="2.60.40.1220">
    <property type="match status" value="1"/>
</dbReference>
<dbReference type="Pfam" id="PF13205">
    <property type="entry name" value="Big_5"/>
    <property type="match status" value="1"/>
</dbReference>
<sequence>MRRFPPLFILPSLLLLVGACINVPDVQQVVEEPDAGEPPLQVRLILSRAHTKDSVDVVVDLSRPTTENVELLVDGHIVASLPPPYRLRMETEGFKEGVHELIARVVRDSGVALSEPRQLTVDRTPPSWVSRTPRPGAHLVPVRPEVQAVFSEALDPTTVNASTIQLSVGAEPMPANVSLSSEGTVVTVRPVSPFPVDVRVKVTAGLEVTDLAGNVLRPASDEWNWDVPGFLPLGDALLSDSPSTQPGGVDLQVDAEGRPVVAWIEISEPALYVRRWSGGTWASLGTPLALAPTTYSGQVTLRFGTDGQPVISWRNDFSSSIHVRRWNGTAWAEMGSPIPNPKGLMFHEMGMDASGRWLVGGMAQWSEDGQVLMWQWQNGQWESLNTGIRVEAPSAIWRGQLLLHGAKNPFLIWEQGRGSNFESLQVRRGEGGQWSTVSPKFQGLWGVLTVDREGRLLHAAGGGSRVEVWREDGGTWSPVGPIIEKSFPGGTTMNVGRLVFDSMGMPVSLVYESERPGQAETMYLRRLRDGKWERVGGFLRSYVSGGYPYVNAFGLSSAGRPFLLVNEMTSPEMKPIRVYVPNE</sequence>
<evidence type="ECO:0000259" key="3">
    <source>
        <dbReference type="Pfam" id="PF13205"/>
    </source>
</evidence>
<evidence type="ECO:0000313" key="5">
    <source>
        <dbReference type="Proteomes" id="UP000663090"/>
    </source>
</evidence>
<dbReference type="RefSeq" id="WP_206713224.1">
    <property type="nucleotide sequence ID" value="NZ_CP071091.1"/>
</dbReference>
<dbReference type="InterPro" id="IPR032812">
    <property type="entry name" value="SbsA_Ig"/>
</dbReference>
<gene>
    <name evidence="4" type="ORF">JY572_24040</name>
</gene>
<organism evidence="4 5">
    <name type="scientific">Myxococcus landrumensis</name>
    <dbReference type="NCBI Taxonomy" id="2813577"/>
    <lineage>
        <taxon>Bacteria</taxon>
        <taxon>Pseudomonadati</taxon>
        <taxon>Myxococcota</taxon>
        <taxon>Myxococcia</taxon>
        <taxon>Myxococcales</taxon>
        <taxon>Cystobacterineae</taxon>
        <taxon>Myxococcaceae</taxon>
        <taxon>Myxococcus</taxon>
    </lineage>
</organism>
<proteinExistence type="predicted"/>
<feature type="chain" id="PRO_5046366074" evidence="2">
    <location>
        <begin position="22"/>
        <end position="583"/>
    </location>
</feature>
<feature type="signal peptide" evidence="2">
    <location>
        <begin position="1"/>
        <end position="21"/>
    </location>
</feature>
<feature type="domain" description="SbsA Ig-like" evidence="3">
    <location>
        <begin position="122"/>
        <end position="223"/>
    </location>
</feature>
<dbReference type="SUPFAM" id="SSF101898">
    <property type="entry name" value="NHL repeat"/>
    <property type="match status" value="1"/>
</dbReference>
<dbReference type="PROSITE" id="PS51257">
    <property type="entry name" value="PROKAR_LIPOPROTEIN"/>
    <property type="match status" value="1"/>
</dbReference>
<dbReference type="EMBL" id="CP071091">
    <property type="protein sequence ID" value="QSQ11472.1"/>
    <property type="molecule type" value="Genomic_DNA"/>
</dbReference>
<evidence type="ECO:0000256" key="1">
    <source>
        <dbReference type="ARBA" id="ARBA00022729"/>
    </source>
</evidence>
<keyword evidence="5" id="KW-1185">Reference proteome</keyword>
<reference evidence="4 5" key="1">
    <citation type="submission" date="2021-02" db="EMBL/GenBank/DDBJ databases">
        <title>De Novo genome assembly of isolated myxobacteria.</title>
        <authorList>
            <person name="Stevens D.C."/>
        </authorList>
    </citation>
    <scope>NUCLEOTIDE SEQUENCE [LARGE SCALE GENOMIC DNA]</scope>
    <source>
        <strain evidence="4 5">SCHIC003</strain>
    </source>
</reference>
<evidence type="ECO:0000313" key="4">
    <source>
        <dbReference type="EMBL" id="QSQ11472.1"/>
    </source>
</evidence>
<protein>
    <submittedName>
        <fullName evidence="4">Ig-like domain-containing protein</fullName>
    </submittedName>
</protein>
<dbReference type="Proteomes" id="UP000663090">
    <property type="component" value="Chromosome"/>
</dbReference>
<keyword evidence="1 2" id="KW-0732">Signal</keyword>
<accession>A0ABX7MYF9</accession>
<name>A0ABX7MYF9_9BACT</name>